<evidence type="ECO:0000313" key="2">
    <source>
        <dbReference type="Proteomes" id="UP001355056"/>
    </source>
</evidence>
<comment type="caution">
    <text evidence="1">The sequence shown here is derived from an EMBL/GenBank/DDBJ whole genome shotgun (WGS) entry which is preliminary data.</text>
</comment>
<protein>
    <submittedName>
        <fullName evidence="1">GNAT family N-acetyltransferase</fullName>
    </submittedName>
</protein>
<reference evidence="1 2" key="1">
    <citation type="journal article" date="2016" name="Int. J. Syst. Evol. Microbiol.">
        <title>Lysobacter erysipheiresistens sp. nov., an antagonist of powdery mildew, isolated from tobacco-cultivated soil.</title>
        <authorList>
            <person name="Xie B."/>
            <person name="Li T."/>
            <person name="Lin X."/>
            <person name="Wang C.J."/>
            <person name="Chen Y.J."/>
            <person name="Liu W.J."/>
            <person name="Zhao Z.W."/>
        </authorList>
    </citation>
    <scope>NUCLEOTIDE SEQUENCE [LARGE SCALE GENOMIC DNA]</scope>
    <source>
        <strain evidence="1 2">RS-LYSO-3</strain>
    </source>
</reference>
<dbReference type="Gene3D" id="3.40.630.30">
    <property type="match status" value="1"/>
</dbReference>
<evidence type="ECO:0000313" key="1">
    <source>
        <dbReference type="EMBL" id="MEG3183348.1"/>
    </source>
</evidence>
<proteinExistence type="predicted"/>
<accession>A0ABU7YWM1</accession>
<keyword evidence="2" id="KW-1185">Reference proteome</keyword>
<dbReference type="EMBL" id="JAXGFP010000002">
    <property type="protein sequence ID" value="MEG3183348.1"/>
    <property type="molecule type" value="Genomic_DNA"/>
</dbReference>
<dbReference type="RefSeq" id="WP_332615233.1">
    <property type="nucleotide sequence ID" value="NZ_JAXGFP010000002.1"/>
</dbReference>
<dbReference type="SUPFAM" id="SSF55729">
    <property type="entry name" value="Acyl-CoA N-acyltransferases (Nat)"/>
    <property type="match status" value="1"/>
</dbReference>
<sequence>MTPVTAFQSASAGHPANQSVNVRTVVGEAIGVHVDDIAGLWGTVLGDWPYLYDGQAEHGADLPLPHLQACVQSWRSVAVLAFDGDNLVGAATGLPLADAPGSVQRAFAAVGLDATRVFLCGESVLLPGYRGRGIGHRFFDERESHARLIGGFDLTAFCAVERAADDPRRPPFGRGYEPFWRKRGYRPREGLQLMLGWNEVGAGIVPHRLAGWLRPLERSR</sequence>
<dbReference type="InterPro" id="IPR016181">
    <property type="entry name" value="Acyl_CoA_acyltransferase"/>
</dbReference>
<gene>
    <name evidence="1" type="ORF">SNE34_04935</name>
</gene>
<name>A0ABU7YWM1_9GAMM</name>
<dbReference type="Proteomes" id="UP001355056">
    <property type="component" value="Unassembled WGS sequence"/>
</dbReference>
<organism evidence="1 2">
    <name type="scientific">Novilysobacter erysipheiresistens</name>
    <dbReference type="NCBI Taxonomy" id="1749332"/>
    <lineage>
        <taxon>Bacteria</taxon>
        <taxon>Pseudomonadati</taxon>
        <taxon>Pseudomonadota</taxon>
        <taxon>Gammaproteobacteria</taxon>
        <taxon>Lysobacterales</taxon>
        <taxon>Lysobacteraceae</taxon>
        <taxon>Novilysobacter</taxon>
    </lineage>
</organism>